<dbReference type="STRING" id="909613.UO65_2859"/>
<protein>
    <submittedName>
        <fullName evidence="2">Putative membrane protein</fullName>
    </submittedName>
</protein>
<dbReference type="AlphaFoldDB" id="W7ILM7"/>
<evidence type="ECO:0000256" key="1">
    <source>
        <dbReference type="SAM" id="Phobius"/>
    </source>
</evidence>
<feature type="transmembrane region" description="Helical" evidence="1">
    <location>
        <begin position="74"/>
        <end position="95"/>
    </location>
</feature>
<feature type="transmembrane region" description="Helical" evidence="1">
    <location>
        <begin position="43"/>
        <end position="62"/>
    </location>
</feature>
<gene>
    <name evidence="2" type="ORF">UO65_2859</name>
</gene>
<dbReference type="EMBL" id="AYXG01000101">
    <property type="protein sequence ID" value="EWC61800.1"/>
    <property type="molecule type" value="Genomic_DNA"/>
</dbReference>
<dbReference type="InterPro" id="IPR046096">
    <property type="entry name" value="DUF6114"/>
</dbReference>
<dbReference type="RefSeq" id="WP_063935938.1">
    <property type="nucleotide sequence ID" value="NZ_AYXG01000101.1"/>
</dbReference>
<evidence type="ECO:0000313" key="2">
    <source>
        <dbReference type="EMBL" id="EWC61800.1"/>
    </source>
</evidence>
<dbReference type="OrthoDB" id="2374834at2"/>
<dbReference type="Pfam" id="PF19609">
    <property type="entry name" value="DUF6114"/>
    <property type="match status" value="1"/>
</dbReference>
<comment type="caution">
    <text evidence="2">The sequence shown here is derived from an EMBL/GenBank/DDBJ whole genome shotgun (WGS) entry which is preliminary data.</text>
</comment>
<feature type="transmembrane region" description="Helical" evidence="1">
    <location>
        <begin position="107"/>
        <end position="140"/>
    </location>
</feature>
<keyword evidence="3" id="KW-1185">Reference proteome</keyword>
<keyword evidence="1" id="KW-0472">Membrane</keyword>
<proteinExistence type="predicted"/>
<evidence type="ECO:0000313" key="3">
    <source>
        <dbReference type="Proteomes" id="UP000019277"/>
    </source>
</evidence>
<sequence length="166" mass="17310">MLLSGAWTPTLAGLRPAARRWAAAAGGQRRVFARWRRGRPFRAGVFLLLSAVAIAVPPYATFRVGDAVISIRTLGGVSALLIGALMAICGLSLWVRPQYRIAAGTTAALLSLVALVTSNLGGFLVGTLSGLIGSALALAWTDRPRAGQGAAGQRWWRSVPGAPGEH</sequence>
<dbReference type="Proteomes" id="UP000019277">
    <property type="component" value="Unassembled WGS sequence"/>
</dbReference>
<dbReference type="eggNOG" id="COG3247">
    <property type="taxonomic scope" value="Bacteria"/>
</dbReference>
<reference evidence="2 3" key="1">
    <citation type="journal article" date="2014" name="Genome Announc.">
        <title>Draft Genome Sequence of the Antitrypanosomally Active Sponge-Associated Bacterium Actinokineospora sp. Strain EG49.</title>
        <authorList>
            <person name="Harjes J."/>
            <person name="Ryu T."/>
            <person name="Abdelmohsen U.R."/>
            <person name="Moitinho-Silva L."/>
            <person name="Horn H."/>
            <person name="Ravasi T."/>
            <person name="Hentschel U."/>
        </authorList>
    </citation>
    <scope>NUCLEOTIDE SEQUENCE [LARGE SCALE GENOMIC DNA]</scope>
    <source>
        <strain evidence="2 3">EG49</strain>
    </source>
</reference>
<organism evidence="2 3">
    <name type="scientific">Actinokineospora spheciospongiae</name>
    <dbReference type="NCBI Taxonomy" id="909613"/>
    <lineage>
        <taxon>Bacteria</taxon>
        <taxon>Bacillati</taxon>
        <taxon>Actinomycetota</taxon>
        <taxon>Actinomycetes</taxon>
        <taxon>Pseudonocardiales</taxon>
        <taxon>Pseudonocardiaceae</taxon>
        <taxon>Actinokineospora</taxon>
    </lineage>
</organism>
<name>W7ILM7_9PSEU</name>
<keyword evidence="1" id="KW-0812">Transmembrane</keyword>
<accession>W7ILM7</accession>
<keyword evidence="1" id="KW-1133">Transmembrane helix</keyword>